<proteinExistence type="predicted"/>
<feature type="region of interest" description="Disordered" evidence="1">
    <location>
        <begin position="1"/>
        <end position="48"/>
    </location>
</feature>
<feature type="compositionally biased region" description="Basic and acidic residues" evidence="1">
    <location>
        <begin position="1"/>
        <end position="20"/>
    </location>
</feature>
<accession>A0A7J7E658</accession>
<organism evidence="2 3">
    <name type="scientific">Diceros bicornis minor</name>
    <name type="common">South-central black rhinoceros</name>
    <dbReference type="NCBI Taxonomy" id="77932"/>
    <lineage>
        <taxon>Eukaryota</taxon>
        <taxon>Metazoa</taxon>
        <taxon>Chordata</taxon>
        <taxon>Craniata</taxon>
        <taxon>Vertebrata</taxon>
        <taxon>Euteleostomi</taxon>
        <taxon>Mammalia</taxon>
        <taxon>Eutheria</taxon>
        <taxon>Laurasiatheria</taxon>
        <taxon>Perissodactyla</taxon>
        <taxon>Rhinocerotidae</taxon>
        <taxon>Diceros</taxon>
    </lineage>
</organism>
<name>A0A7J7E658_DICBM</name>
<keyword evidence="3" id="KW-1185">Reference proteome</keyword>
<protein>
    <submittedName>
        <fullName evidence="2">Uncharacterized protein</fullName>
    </submittedName>
</protein>
<sequence length="123" mass="13334">MEEVQRRLKQEKQKIQEESHTGILEDAGGERGGAAGGRPTGLAADDHPNHTVTVSTVSRLALSCVRLLRLPPPEHWAGRWSKEAASSTEKPARALPRKSRDPPAASHGIATRAVAKRSRETFA</sequence>
<dbReference type="Proteomes" id="UP000551758">
    <property type="component" value="Unassembled WGS sequence"/>
</dbReference>
<feature type="compositionally biased region" description="Gly residues" evidence="1">
    <location>
        <begin position="30"/>
        <end position="39"/>
    </location>
</feature>
<dbReference type="AlphaFoldDB" id="A0A7J7E658"/>
<comment type="caution">
    <text evidence="2">The sequence shown here is derived from an EMBL/GenBank/DDBJ whole genome shotgun (WGS) entry which is preliminary data.</text>
</comment>
<dbReference type="EMBL" id="JACDTQ010004021">
    <property type="protein sequence ID" value="KAF5911153.1"/>
    <property type="molecule type" value="Genomic_DNA"/>
</dbReference>
<evidence type="ECO:0000313" key="2">
    <source>
        <dbReference type="EMBL" id="KAF5911153.1"/>
    </source>
</evidence>
<gene>
    <name evidence="2" type="ORF">HPG69_019518</name>
</gene>
<evidence type="ECO:0000256" key="1">
    <source>
        <dbReference type="SAM" id="MobiDB-lite"/>
    </source>
</evidence>
<reference evidence="2 3" key="1">
    <citation type="journal article" date="2020" name="Mol. Biol. Evol.">
        <title>Interspecific Gene Flow and the Evolution of Specialization in Black and White Rhinoceros.</title>
        <authorList>
            <person name="Moodley Y."/>
            <person name="Westbury M.V."/>
            <person name="Russo I.M."/>
            <person name="Gopalakrishnan S."/>
            <person name="Rakotoarivelo A."/>
            <person name="Olsen R.A."/>
            <person name="Prost S."/>
            <person name="Tunstall T."/>
            <person name="Ryder O.A."/>
            <person name="Dalen L."/>
            <person name="Bruford M.W."/>
        </authorList>
    </citation>
    <scope>NUCLEOTIDE SEQUENCE [LARGE SCALE GENOMIC DNA]</scope>
    <source>
        <strain evidence="2">SBR-YM</strain>
        <tissue evidence="2">Skin</tissue>
    </source>
</reference>
<feature type="region of interest" description="Disordered" evidence="1">
    <location>
        <begin position="75"/>
        <end position="123"/>
    </location>
</feature>
<evidence type="ECO:0000313" key="3">
    <source>
        <dbReference type="Proteomes" id="UP000551758"/>
    </source>
</evidence>